<organism evidence="11 12">
    <name type="scientific">Candidatus Geothrix odensensis</name>
    <dbReference type="NCBI Taxonomy" id="2954440"/>
    <lineage>
        <taxon>Bacteria</taxon>
        <taxon>Pseudomonadati</taxon>
        <taxon>Acidobacteriota</taxon>
        <taxon>Holophagae</taxon>
        <taxon>Holophagales</taxon>
        <taxon>Holophagaceae</taxon>
        <taxon>Geothrix</taxon>
    </lineage>
</organism>
<evidence type="ECO:0000259" key="8">
    <source>
        <dbReference type="PROSITE" id="PS50110"/>
    </source>
</evidence>
<feature type="domain" description="PAS" evidence="9">
    <location>
        <begin position="309"/>
        <end position="367"/>
    </location>
</feature>
<dbReference type="Pfam" id="PF00989">
    <property type="entry name" value="PAS"/>
    <property type="match status" value="2"/>
</dbReference>
<dbReference type="InterPro" id="IPR003661">
    <property type="entry name" value="HisK_dim/P_dom"/>
</dbReference>
<dbReference type="InterPro" id="IPR013767">
    <property type="entry name" value="PAS_fold"/>
</dbReference>
<proteinExistence type="predicted"/>
<dbReference type="InterPro" id="IPR011006">
    <property type="entry name" value="CheY-like_superfamily"/>
</dbReference>
<dbReference type="Proteomes" id="UP000709959">
    <property type="component" value="Unassembled WGS sequence"/>
</dbReference>
<evidence type="ECO:0000256" key="5">
    <source>
        <dbReference type="ARBA" id="ARBA00022777"/>
    </source>
</evidence>
<dbReference type="CDD" id="cd00082">
    <property type="entry name" value="HisKA"/>
    <property type="match status" value="1"/>
</dbReference>
<dbReference type="CDD" id="cd00130">
    <property type="entry name" value="PAS"/>
    <property type="match status" value="5"/>
</dbReference>
<dbReference type="PANTHER" id="PTHR43304:SF1">
    <property type="entry name" value="PAC DOMAIN-CONTAINING PROTEIN"/>
    <property type="match status" value="1"/>
</dbReference>
<dbReference type="GO" id="GO:0000155">
    <property type="term" value="F:phosphorelay sensor kinase activity"/>
    <property type="evidence" value="ECO:0007669"/>
    <property type="project" value="InterPro"/>
</dbReference>
<sequence length="1301" mass="143317">MTSGPPPGAPQESLETLRQRAEGLQARLDSTQGLLDAISEAIYIQDAEGRFLEVNEGAARMYGYPRAFFIGKSPEVLSAPDRNDSGAVAAAFGKALQGVPQQFEYWGLRQDGSIFPKEVRLYPGALLGQPVVIAVAQDISSRKRAELTQKATYRIAEAALDARRTEDLFPRVHAIVRDLMPAENLYFALWDPVSELVSFPYWVDQSDSAPPTHRLGRGLTAWVLRRGQPLLVDQAALMALEAAGEVEPLGTLSLDWLGVPLKGKAGVFGALVIQSYEGGHRYSAEERDLLVFVSTQVALAVERARALSEQRLLTTAMDSAIDPVFGIEESGAFVFVNQTACTSLGYSQAELLRMHVWEVDPLILPADWPLRWERLRTRGANREETSHRRKDGSVFPVEISSSFLAAEGRELTFTHVRDISARKAADEALRASEDRFSKAFQASPDAININRLDGTYLDANPAFTRMSGWTREEYLGRTTLELGLWAEPEDRERMRCLLQTEGRFSDLEAPFRMKDGTVRTGLVSGAFIQVGGETCLLSITRDITKWKEAEAAIRYNEDKFTRAFQASPDAINITRLDDGTYFDVSEGFEKISGWTREEAIGRTALELNIWVEPKDRERAVELIRSQGEYTGLEIAFRRKDGRIITGLMSGKVMEVAGVTCLLSVTRDITDRKRAESTLKEAEQRLRTVLANSEAVIYQLDPQGRFTLSEGLGLSHLGLAPGQVVGMSALELYRGDEKTVDQIRVALGGKASRQITPAGGRLFDNFLTPVCNEQGQVESVIGIATDVTERQQMEEALRAERGLFVGGPVMVIRWGATPPWPVDYISPNVEKLLGYSPDDLTSGRILFDDLVHPEDRERIHRESAGMRARGASHFEQRYRLRNAAGEYRWFHDFTAQASPEAGSSYYLGYMLDITERLQVEEALRQSQKLESLGILAGGIAHDFNNLLTVVLGNLNLAQMNLPDQAPAQPYLARMEATVLRATELTKQMLAYSGRGHFLVRPQNLNVVVQEVTHLLEVSIPKKVRLRFDLEPGLPAIQADAAQIQQVVMNLVTNAADAIGDREGAIHLATSSARLEEKDLHSAYSIEPLAPGPYVLLEVVDSGIGMSPEVLARIFDPFFTTKATGRGLGLSAMLGILRGHGAGLQIQSEVGRGSRFRLCFPATGEAAAAAEPGQEATATPRLRGRVLLVDDEELILQTIGAALEALGLQVTTALDGLEALEQFRDARPRPDLVLMDLTMPRMDGREAFRAMHDLDPSVPIVLSSGFTEGDSLETLAGQGPAGFIQKPYQIKELRLLLQRVLGG</sequence>
<dbReference type="Pfam" id="PF08448">
    <property type="entry name" value="PAS_4"/>
    <property type="match status" value="1"/>
</dbReference>
<dbReference type="InterPro" id="IPR001610">
    <property type="entry name" value="PAC"/>
</dbReference>
<evidence type="ECO:0000259" key="7">
    <source>
        <dbReference type="PROSITE" id="PS50109"/>
    </source>
</evidence>
<dbReference type="SMART" id="SM00065">
    <property type="entry name" value="GAF"/>
    <property type="match status" value="1"/>
</dbReference>
<dbReference type="SMART" id="SM00388">
    <property type="entry name" value="HisKA"/>
    <property type="match status" value="1"/>
</dbReference>
<comment type="catalytic activity">
    <reaction evidence="1">
        <text>ATP + protein L-histidine = ADP + protein N-phospho-L-histidine.</text>
        <dbReference type="EC" id="2.7.13.3"/>
    </reaction>
</comment>
<dbReference type="Gene3D" id="3.30.450.40">
    <property type="match status" value="1"/>
</dbReference>
<evidence type="ECO:0000256" key="2">
    <source>
        <dbReference type="ARBA" id="ARBA00012438"/>
    </source>
</evidence>
<dbReference type="Pfam" id="PF13185">
    <property type="entry name" value="GAF_2"/>
    <property type="match status" value="1"/>
</dbReference>
<dbReference type="Gene3D" id="1.10.287.130">
    <property type="match status" value="1"/>
</dbReference>
<dbReference type="Pfam" id="PF08447">
    <property type="entry name" value="PAS_3"/>
    <property type="match status" value="1"/>
</dbReference>
<evidence type="ECO:0000259" key="9">
    <source>
        <dbReference type="PROSITE" id="PS50112"/>
    </source>
</evidence>
<dbReference type="PROSITE" id="PS50110">
    <property type="entry name" value="RESPONSE_REGULATORY"/>
    <property type="match status" value="1"/>
</dbReference>
<dbReference type="InterPro" id="IPR004358">
    <property type="entry name" value="Sig_transdc_His_kin-like_C"/>
</dbReference>
<dbReference type="SUPFAM" id="SSF55781">
    <property type="entry name" value="GAF domain-like"/>
    <property type="match status" value="1"/>
</dbReference>
<evidence type="ECO:0000256" key="4">
    <source>
        <dbReference type="ARBA" id="ARBA00022679"/>
    </source>
</evidence>
<dbReference type="InterPro" id="IPR036097">
    <property type="entry name" value="HisK_dim/P_sf"/>
</dbReference>
<dbReference type="InterPro" id="IPR013656">
    <property type="entry name" value="PAS_4"/>
</dbReference>
<dbReference type="SUPFAM" id="SSF55874">
    <property type="entry name" value="ATPase domain of HSP90 chaperone/DNA topoisomerase II/histidine kinase"/>
    <property type="match status" value="1"/>
</dbReference>
<dbReference type="EC" id="2.7.13.3" evidence="2"/>
<dbReference type="InterPro" id="IPR035965">
    <property type="entry name" value="PAS-like_dom_sf"/>
</dbReference>
<dbReference type="SUPFAM" id="SSF55785">
    <property type="entry name" value="PYP-like sensor domain (PAS domain)"/>
    <property type="match status" value="6"/>
</dbReference>
<dbReference type="SMART" id="SM00086">
    <property type="entry name" value="PAC"/>
    <property type="match status" value="6"/>
</dbReference>
<evidence type="ECO:0000313" key="11">
    <source>
        <dbReference type="EMBL" id="MBK8572726.1"/>
    </source>
</evidence>
<dbReference type="Pfam" id="PF02518">
    <property type="entry name" value="HATPase_c"/>
    <property type="match status" value="1"/>
</dbReference>
<dbReference type="PRINTS" id="PR00344">
    <property type="entry name" value="BCTRLSENSOR"/>
</dbReference>
<evidence type="ECO:0000313" key="12">
    <source>
        <dbReference type="Proteomes" id="UP000709959"/>
    </source>
</evidence>
<feature type="domain" description="PAS" evidence="9">
    <location>
        <begin position="556"/>
        <end position="624"/>
    </location>
</feature>
<dbReference type="EMBL" id="JADKCH010000007">
    <property type="protein sequence ID" value="MBK8572726.1"/>
    <property type="molecule type" value="Genomic_DNA"/>
</dbReference>
<dbReference type="InterPro" id="IPR000014">
    <property type="entry name" value="PAS"/>
</dbReference>
<keyword evidence="4" id="KW-0808">Transferase</keyword>
<dbReference type="InterPro" id="IPR001789">
    <property type="entry name" value="Sig_transdc_resp-reg_receiver"/>
</dbReference>
<dbReference type="InterPro" id="IPR013655">
    <property type="entry name" value="PAS_fold_3"/>
</dbReference>
<dbReference type="InterPro" id="IPR005467">
    <property type="entry name" value="His_kinase_dom"/>
</dbReference>
<evidence type="ECO:0000256" key="6">
    <source>
        <dbReference type="PROSITE-ProRule" id="PRU00169"/>
    </source>
</evidence>
<dbReference type="InterPro" id="IPR029016">
    <property type="entry name" value="GAF-like_dom_sf"/>
</dbReference>
<dbReference type="InterPro" id="IPR036890">
    <property type="entry name" value="HATPase_C_sf"/>
</dbReference>
<feature type="domain" description="PAC" evidence="10">
    <location>
        <begin position="748"/>
        <end position="798"/>
    </location>
</feature>
<dbReference type="SMART" id="SM00091">
    <property type="entry name" value="PAS"/>
    <property type="match status" value="6"/>
</dbReference>
<dbReference type="InterPro" id="IPR003594">
    <property type="entry name" value="HATPase_dom"/>
</dbReference>
<dbReference type="Pfam" id="PF13426">
    <property type="entry name" value="PAS_9"/>
    <property type="match status" value="2"/>
</dbReference>
<comment type="caution">
    <text evidence="11">The sequence shown here is derived from an EMBL/GenBank/DDBJ whole genome shotgun (WGS) entry which is preliminary data.</text>
</comment>
<feature type="domain" description="PAS" evidence="9">
    <location>
        <begin position="27"/>
        <end position="99"/>
    </location>
</feature>
<dbReference type="SMART" id="SM00448">
    <property type="entry name" value="REC"/>
    <property type="match status" value="1"/>
</dbReference>
<feature type="domain" description="PAC" evidence="10">
    <location>
        <begin position="630"/>
        <end position="680"/>
    </location>
</feature>
<evidence type="ECO:0000256" key="1">
    <source>
        <dbReference type="ARBA" id="ARBA00000085"/>
    </source>
</evidence>
<protein>
    <recommendedName>
        <fullName evidence="2">histidine kinase</fullName>
        <ecNumber evidence="2">2.7.13.3</ecNumber>
    </recommendedName>
</protein>
<dbReference type="SMART" id="SM00387">
    <property type="entry name" value="HATPase_c"/>
    <property type="match status" value="1"/>
</dbReference>
<dbReference type="SUPFAM" id="SSF52172">
    <property type="entry name" value="CheY-like"/>
    <property type="match status" value="1"/>
</dbReference>
<feature type="domain" description="Response regulatory" evidence="8">
    <location>
        <begin position="1183"/>
        <end position="1299"/>
    </location>
</feature>
<reference evidence="11 12" key="1">
    <citation type="submission" date="2020-10" db="EMBL/GenBank/DDBJ databases">
        <title>Connecting structure to function with the recovery of over 1000 high-quality activated sludge metagenome-assembled genomes encoding full-length rRNA genes using long-read sequencing.</title>
        <authorList>
            <person name="Singleton C.M."/>
            <person name="Petriglieri F."/>
            <person name="Kristensen J.M."/>
            <person name="Kirkegaard R.H."/>
            <person name="Michaelsen T.Y."/>
            <person name="Andersen M.H."/>
            <person name="Karst S.M."/>
            <person name="Dueholm M.S."/>
            <person name="Nielsen P.H."/>
            <person name="Albertsen M."/>
        </authorList>
    </citation>
    <scope>NUCLEOTIDE SEQUENCE [LARGE SCALE GENOMIC DNA]</scope>
    <source>
        <strain evidence="11">OdNE_18-Q3-R46-58_MAXAC.008</strain>
    </source>
</reference>
<dbReference type="PROSITE" id="PS50113">
    <property type="entry name" value="PAC"/>
    <property type="match status" value="3"/>
</dbReference>
<feature type="domain" description="Histidine kinase" evidence="7">
    <location>
        <begin position="937"/>
        <end position="1162"/>
    </location>
</feature>
<dbReference type="PROSITE" id="PS50109">
    <property type="entry name" value="HIS_KIN"/>
    <property type="match status" value="1"/>
</dbReference>
<feature type="domain" description="PAS" evidence="9">
    <location>
        <begin position="432"/>
        <end position="499"/>
    </location>
</feature>
<keyword evidence="3 6" id="KW-0597">Phosphoprotein</keyword>
<dbReference type="Gene3D" id="3.40.50.2300">
    <property type="match status" value="1"/>
</dbReference>
<dbReference type="Gene3D" id="3.30.565.10">
    <property type="entry name" value="Histidine kinase-like ATPase, C-terminal domain"/>
    <property type="match status" value="1"/>
</dbReference>
<feature type="domain" description="PAS" evidence="9">
    <location>
        <begin position="823"/>
        <end position="860"/>
    </location>
</feature>
<dbReference type="Pfam" id="PF00072">
    <property type="entry name" value="Response_reg"/>
    <property type="match status" value="1"/>
</dbReference>
<feature type="modified residue" description="4-aspartylphosphate" evidence="6">
    <location>
        <position position="1234"/>
    </location>
</feature>
<feature type="domain" description="PAS" evidence="9">
    <location>
        <begin position="681"/>
        <end position="737"/>
    </location>
</feature>
<evidence type="ECO:0000256" key="3">
    <source>
        <dbReference type="ARBA" id="ARBA00022553"/>
    </source>
</evidence>
<dbReference type="Gene3D" id="3.30.450.20">
    <property type="entry name" value="PAS domain"/>
    <property type="match status" value="6"/>
</dbReference>
<dbReference type="PROSITE" id="PS50112">
    <property type="entry name" value="PAS"/>
    <property type="match status" value="6"/>
</dbReference>
<dbReference type="InterPro" id="IPR000700">
    <property type="entry name" value="PAS-assoc_C"/>
</dbReference>
<dbReference type="SUPFAM" id="SSF47384">
    <property type="entry name" value="Homodimeric domain of signal transducing histidine kinase"/>
    <property type="match status" value="1"/>
</dbReference>
<name>A0A936F2C4_9BACT</name>
<evidence type="ECO:0000259" key="10">
    <source>
        <dbReference type="PROSITE" id="PS50113"/>
    </source>
</evidence>
<accession>A0A936F2C4</accession>
<dbReference type="CDD" id="cd00156">
    <property type="entry name" value="REC"/>
    <property type="match status" value="1"/>
</dbReference>
<dbReference type="GO" id="GO:0006355">
    <property type="term" value="P:regulation of DNA-templated transcription"/>
    <property type="evidence" value="ECO:0007669"/>
    <property type="project" value="InterPro"/>
</dbReference>
<dbReference type="NCBIfam" id="TIGR00229">
    <property type="entry name" value="sensory_box"/>
    <property type="match status" value="6"/>
</dbReference>
<dbReference type="InterPro" id="IPR003018">
    <property type="entry name" value="GAF"/>
</dbReference>
<dbReference type="PANTHER" id="PTHR43304">
    <property type="entry name" value="PHYTOCHROME-LIKE PROTEIN CPH1"/>
    <property type="match status" value="1"/>
</dbReference>
<gene>
    <name evidence="11" type="ORF">IPN91_08780</name>
</gene>
<dbReference type="InterPro" id="IPR052162">
    <property type="entry name" value="Sensor_kinase/Photoreceptor"/>
</dbReference>
<keyword evidence="5" id="KW-0418">Kinase</keyword>
<feature type="domain" description="PAC" evidence="10">
    <location>
        <begin position="873"/>
        <end position="924"/>
    </location>
</feature>